<proteinExistence type="predicted"/>
<reference evidence="2 3" key="1">
    <citation type="journal article" date="2014" name="Genome Biol. Evol.">
        <title>The secreted proteins of Achlya hypogyna and Thraustotheca clavata identify the ancestral oomycete secretome and reveal gene acquisitions by horizontal gene transfer.</title>
        <authorList>
            <person name="Misner I."/>
            <person name="Blouin N."/>
            <person name="Leonard G."/>
            <person name="Richards T.A."/>
            <person name="Lane C.E."/>
        </authorList>
    </citation>
    <scope>NUCLEOTIDE SEQUENCE [LARGE SCALE GENOMIC DNA]</scope>
    <source>
        <strain evidence="2 3">ATCC 48635</strain>
    </source>
</reference>
<dbReference type="InterPro" id="IPR010736">
    <property type="entry name" value="SHIPPO-rpt"/>
</dbReference>
<comment type="caution">
    <text evidence="2">The sequence shown here is derived from an EMBL/GenBank/DDBJ whole genome shotgun (WGS) entry which is preliminary data.</text>
</comment>
<name>A0A1V9ZLH6_ACHHY</name>
<dbReference type="Proteomes" id="UP000243579">
    <property type="component" value="Unassembled WGS sequence"/>
</dbReference>
<evidence type="ECO:0000256" key="1">
    <source>
        <dbReference type="SAM" id="MobiDB-lite"/>
    </source>
</evidence>
<keyword evidence="3" id="KW-1185">Reference proteome</keyword>
<evidence type="ECO:0008006" key="4">
    <source>
        <dbReference type="Google" id="ProtNLM"/>
    </source>
</evidence>
<dbReference type="PANTHER" id="PTHR21580:SF60">
    <property type="entry name" value="SPERM-TAIL PG-RICH REPEAT-CONTAINING PROTEIN 2"/>
    <property type="match status" value="1"/>
</dbReference>
<feature type="region of interest" description="Disordered" evidence="1">
    <location>
        <begin position="260"/>
        <end position="284"/>
    </location>
</feature>
<evidence type="ECO:0000313" key="2">
    <source>
        <dbReference type="EMBL" id="OQR98845.1"/>
    </source>
</evidence>
<dbReference type="PANTHER" id="PTHR21580">
    <property type="entry name" value="SHIPPO-1-RELATED"/>
    <property type="match status" value="1"/>
</dbReference>
<dbReference type="AlphaFoldDB" id="A0A1V9ZLH6"/>
<sequence length="461" mass="49082">MAWCSRTARSTGSPSATTAATVGPGSYSATVAPTYNFKPSFAAFGSTGQKTSGITLQTPGPGAYESEPAAQVQAIVDGKSSFFKSTSERSTTRLRAMETPGPGSYKGAEVSFTAKKSKQQLRRSASSGAYPEHVTKSGKVKWVRVPTAPSIPNIAQSFGYEEGPKGQMIAQKPANTGHTGCHNDLSGPGEYDPLEAIHRLDKPRGTNFAKSRTTRENLKPPKKSAAVPGPGAYDPDPAPLSFAKPSAVFKSNLTRDKAARPFADSAPVPGPGAYKAPAGIKPARKPEHLQFFGSTSARFEQEKFAPQPTPVYAHESRPSPTSFYPKHAAPFASTQERFNHQTKEEFDVGPGSYEATTIVKELTHRTSGRAGVFGSTTKRFESSRPSTDALLEKILEHSTGPSPSKNQGAPHLTYQSKTMLALESSPEPPKKTSSFASATDRFQSSTKTAAPCPGDYEAIAF</sequence>
<feature type="compositionally biased region" description="Polar residues" evidence="1">
    <location>
        <begin position="399"/>
        <end position="418"/>
    </location>
</feature>
<feature type="region of interest" description="Disordered" evidence="1">
    <location>
        <begin position="1"/>
        <end position="25"/>
    </location>
</feature>
<organism evidence="2 3">
    <name type="scientific">Achlya hypogyna</name>
    <name type="common">Oomycete</name>
    <name type="synonym">Protoachlya hypogyna</name>
    <dbReference type="NCBI Taxonomy" id="1202772"/>
    <lineage>
        <taxon>Eukaryota</taxon>
        <taxon>Sar</taxon>
        <taxon>Stramenopiles</taxon>
        <taxon>Oomycota</taxon>
        <taxon>Saprolegniomycetes</taxon>
        <taxon>Saprolegniales</taxon>
        <taxon>Achlyaceae</taxon>
        <taxon>Achlya</taxon>
    </lineage>
</organism>
<gene>
    <name evidence="2" type="ORF">ACHHYP_07748</name>
</gene>
<dbReference type="InterPro" id="IPR051291">
    <property type="entry name" value="CIMAP"/>
</dbReference>
<dbReference type="Pfam" id="PF07004">
    <property type="entry name" value="SHIPPO-rpt"/>
    <property type="match status" value="3"/>
</dbReference>
<feature type="compositionally biased region" description="Low complexity" evidence="1">
    <location>
        <begin position="225"/>
        <end position="235"/>
    </location>
</feature>
<accession>A0A1V9ZLH6</accession>
<feature type="compositionally biased region" description="Basic and acidic residues" evidence="1">
    <location>
        <begin position="195"/>
        <end position="204"/>
    </location>
</feature>
<feature type="region of interest" description="Disordered" evidence="1">
    <location>
        <begin position="167"/>
        <end position="239"/>
    </location>
</feature>
<evidence type="ECO:0000313" key="3">
    <source>
        <dbReference type="Proteomes" id="UP000243579"/>
    </source>
</evidence>
<dbReference type="STRING" id="1202772.A0A1V9ZLH6"/>
<dbReference type="OrthoDB" id="406368at2759"/>
<feature type="region of interest" description="Disordered" evidence="1">
    <location>
        <begin position="394"/>
        <end position="461"/>
    </location>
</feature>
<feature type="compositionally biased region" description="Polar residues" evidence="1">
    <location>
        <begin position="435"/>
        <end position="448"/>
    </location>
</feature>
<dbReference type="EMBL" id="JNBR01000078">
    <property type="protein sequence ID" value="OQR98845.1"/>
    <property type="molecule type" value="Genomic_DNA"/>
</dbReference>
<feature type="region of interest" description="Disordered" evidence="1">
    <location>
        <begin position="84"/>
        <end position="108"/>
    </location>
</feature>
<protein>
    <recommendedName>
        <fullName evidence="4">Sperm-tail PG-rich repeat-containing protein</fullName>
    </recommendedName>
</protein>